<dbReference type="Pfam" id="PF12511">
    <property type="entry name" value="DUF3716"/>
    <property type="match status" value="1"/>
</dbReference>
<dbReference type="Proteomes" id="UP000283895">
    <property type="component" value="Unassembled WGS sequence"/>
</dbReference>
<evidence type="ECO:0000313" key="1">
    <source>
        <dbReference type="EMBL" id="ROW07964.1"/>
    </source>
</evidence>
<protein>
    <submittedName>
        <fullName evidence="1">Uncharacterized protein</fullName>
    </submittedName>
</protein>
<evidence type="ECO:0000313" key="2">
    <source>
        <dbReference type="Proteomes" id="UP000283895"/>
    </source>
</evidence>
<name>A0A423WWW4_9PEZI</name>
<sequence>MNSLKRVTPVDDNDFRLQDFTILGEKIPDGYIVMDITDDMSPRNLTIKVLDMILKSGYKGIHEALRGRSNVIRHFERKYVYSKGERYLATFDLERSERIRSLIGYLFYNKDFVPPKGDKWAQIYACACSSCKNLTSGGPGKYCILMPKDFLGGACTNCAYSNESSQCDVREKKKTAHEAASFASGFAEYLKGAEYLEVKALYDLIAKELGDRKQAAEERHESQE</sequence>
<keyword evidence="2" id="KW-1185">Reference proteome</keyword>
<reference evidence="1 2" key="1">
    <citation type="submission" date="2015-09" db="EMBL/GenBank/DDBJ databases">
        <title>Host preference determinants of Valsa canker pathogens revealed by comparative genomics.</title>
        <authorList>
            <person name="Yin Z."/>
            <person name="Huang L."/>
        </authorList>
    </citation>
    <scope>NUCLEOTIDE SEQUENCE [LARGE SCALE GENOMIC DNA]</scope>
    <source>
        <strain evidence="1 2">03-1</strain>
    </source>
</reference>
<organism evidence="1 2">
    <name type="scientific">Cytospora schulzeri</name>
    <dbReference type="NCBI Taxonomy" id="448051"/>
    <lineage>
        <taxon>Eukaryota</taxon>
        <taxon>Fungi</taxon>
        <taxon>Dikarya</taxon>
        <taxon>Ascomycota</taxon>
        <taxon>Pezizomycotina</taxon>
        <taxon>Sordariomycetes</taxon>
        <taxon>Sordariomycetidae</taxon>
        <taxon>Diaporthales</taxon>
        <taxon>Cytosporaceae</taxon>
        <taxon>Cytospora</taxon>
    </lineage>
</organism>
<gene>
    <name evidence="1" type="ORF">VMCG_03418</name>
</gene>
<dbReference type="EMBL" id="LKEA01000007">
    <property type="protein sequence ID" value="ROW07964.1"/>
    <property type="molecule type" value="Genomic_DNA"/>
</dbReference>
<dbReference type="AlphaFoldDB" id="A0A423WWW4"/>
<proteinExistence type="predicted"/>
<comment type="caution">
    <text evidence="1">The sequence shown here is derived from an EMBL/GenBank/DDBJ whole genome shotgun (WGS) entry which is preliminary data.</text>
</comment>
<accession>A0A423WWW4</accession>
<dbReference type="InterPro" id="IPR022190">
    <property type="entry name" value="DUF3716"/>
</dbReference>